<dbReference type="Pfam" id="PF25973">
    <property type="entry name" value="BSH_CzcB"/>
    <property type="match status" value="1"/>
</dbReference>
<feature type="domain" description="YknX-like C-terminal permuted SH3-like" evidence="6">
    <location>
        <begin position="287"/>
        <end position="353"/>
    </location>
</feature>
<keyword evidence="8" id="KW-1185">Reference proteome</keyword>
<comment type="similarity">
    <text evidence="1">Belongs to the membrane fusion protein (MFP) (TC 8.A.1) family.</text>
</comment>
<dbReference type="Gene3D" id="1.10.287.470">
    <property type="entry name" value="Helix hairpin bin"/>
    <property type="match status" value="1"/>
</dbReference>
<dbReference type="NCBIfam" id="TIGR01730">
    <property type="entry name" value="RND_mfp"/>
    <property type="match status" value="1"/>
</dbReference>
<dbReference type="RefSeq" id="WP_311656553.1">
    <property type="nucleotide sequence ID" value="NZ_JAVRHY010000001.1"/>
</dbReference>
<feature type="signal peptide" evidence="3">
    <location>
        <begin position="1"/>
        <end position="25"/>
    </location>
</feature>
<evidence type="ECO:0000256" key="3">
    <source>
        <dbReference type="SAM" id="SignalP"/>
    </source>
</evidence>
<gene>
    <name evidence="7" type="ORF">RM531_00780</name>
</gene>
<dbReference type="EMBL" id="JAVRHY010000001">
    <property type="protein sequence ID" value="MDT0616998.1"/>
    <property type="molecule type" value="Genomic_DNA"/>
</dbReference>
<dbReference type="Gene3D" id="2.40.30.170">
    <property type="match status" value="1"/>
</dbReference>
<feature type="domain" description="CusB-like beta-barrel" evidence="4">
    <location>
        <begin position="202"/>
        <end position="274"/>
    </location>
</feature>
<proteinExistence type="inferred from homology"/>
<evidence type="ECO:0000259" key="6">
    <source>
        <dbReference type="Pfam" id="PF25989"/>
    </source>
</evidence>
<dbReference type="Proteomes" id="UP001259982">
    <property type="component" value="Unassembled WGS sequence"/>
</dbReference>
<name>A0ABU3B4A0_9GAMM</name>
<dbReference type="Gene3D" id="2.40.50.100">
    <property type="match status" value="1"/>
</dbReference>
<evidence type="ECO:0000256" key="1">
    <source>
        <dbReference type="ARBA" id="ARBA00009477"/>
    </source>
</evidence>
<accession>A0ABU3B4A0</accession>
<organism evidence="7 8">
    <name type="scientific">Spectribacter acetivorans</name>
    <dbReference type="NCBI Taxonomy" id="3075603"/>
    <lineage>
        <taxon>Bacteria</taxon>
        <taxon>Pseudomonadati</taxon>
        <taxon>Pseudomonadota</taxon>
        <taxon>Gammaproteobacteria</taxon>
        <taxon>Salinisphaerales</taxon>
        <taxon>Salinisphaeraceae</taxon>
        <taxon>Spectribacter</taxon>
    </lineage>
</organism>
<feature type="domain" description="CzcB-like barrel-sandwich hybrid" evidence="5">
    <location>
        <begin position="56"/>
        <end position="194"/>
    </location>
</feature>
<dbReference type="Pfam" id="PF25954">
    <property type="entry name" value="Beta-barrel_RND_2"/>
    <property type="match status" value="1"/>
</dbReference>
<dbReference type="InterPro" id="IPR006143">
    <property type="entry name" value="RND_pump_MFP"/>
</dbReference>
<evidence type="ECO:0000313" key="7">
    <source>
        <dbReference type="EMBL" id="MDT0616998.1"/>
    </source>
</evidence>
<reference evidence="7 8" key="1">
    <citation type="submission" date="2023-09" db="EMBL/GenBank/DDBJ databases">
        <authorList>
            <person name="Rey-Velasco X."/>
        </authorList>
    </citation>
    <scope>NUCLEOTIDE SEQUENCE [LARGE SCALE GENOMIC DNA]</scope>
    <source>
        <strain evidence="7 8">P385</strain>
    </source>
</reference>
<sequence length="358" mass="38568">MIRLLYRCRLPAACLAVVFGAAVSAQPTDIEVESVASKPWVQLLPLTGSLTSPARAALAPRVAGLITAVAVDAGDRVSRGDTLLEMDDTLAELEVATLEASLAEARSRLAEARRVRDERQPLAERGTIPRTELESATAEVRTATAAVDRLEAEVALQRERLARHTLPAPFDGVVASRMTDIGEYAASSDVVFELVATDQLRLDVQAPQEYFGHLAPGTPVRVQAHDGAGEPRSAEVSTRVDALDATARSFLVRVRLDNEDGRLAPGMSAEAEFRVESSEDVISMSRDAVLRSPNGDTHVWVVADGDDGPVARRRQITLGRSDRGRVEVRRGLSAGDRVVVQGNEGLRDGQRVRIESDS</sequence>
<dbReference type="SUPFAM" id="SSF111369">
    <property type="entry name" value="HlyD-like secretion proteins"/>
    <property type="match status" value="1"/>
</dbReference>
<evidence type="ECO:0000313" key="8">
    <source>
        <dbReference type="Proteomes" id="UP001259982"/>
    </source>
</evidence>
<dbReference type="InterPro" id="IPR058792">
    <property type="entry name" value="Beta-barrel_RND_2"/>
</dbReference>
<comment type="caution">
    <text evidence="7">The sequence shown here is derived from an EMBL/GenBank/DDBJ whole genome shotgun (WGS) entry which is preliminary data.</text>
</comment>
<evidence type="ECO:0000256" key="2">
    <source>
        <dbReference type="SAM" id="Coils"/>
    </source>
</evidence>
<dbReference type="Gene3D" id="2.40.420.20">
    <property type="match status" value="1"/>
</dbReference>
<keyword evidence="3" id="KW-0732">Signal</keyword>
<feature type="coiled-coil region" evidence="2">
    <location>
        <begin position="95"/>
        <end position="160"/>
    </location>
</feature>
<dbReference type="PANTHER" id="PTHR30469">
    <property type="entry name" value="MULTIDRUG RESISTANCE PROTEIN MDTA"/>
    <property type="match status" value="1"/>
</dbReference>
<protein>
    <submittedName>
        <fullName evidence="7">Efflux RND transporter periplasmic adaptor subunit</fullName>
    </submittedName>
</protein>
<evidence type="ECO:0000259" key="4">
    <source>
        <dbReference type="Pfam" id="PF25954"/>
    </source>
</evidence>
<evidence type="ECO:0000259" key="5">
    <source>
        <dbReference type="Pfam" id="PF25973"/>
    </source>
</evidence>
<dbReference type="PANTHER" id="PTHR30469:SF15">
    <property type="entry name" value="HLYD FAMILY OF SECRETION PROTEINS"/>
    <property type="match status" value="1"/>
</dbReference>
<dbReference type="Pfam" id="PF25989">
    <property type="entry name" value="YknX_C"/>
    <property type="match status" value="1"/>
</dbReference>
<dbReference type="InterPro" id="IPR058647">
    <property type="entry name" value="BSH_CzcB-like"/>
</dbReference>
<dbReference type="InterPro" id="IPR058637">
    <property type="entry name" value="YknX-like_C"/>
</dbReference>
<feature type="chain" id="PRO_5046589713" evidence="3">
    <location>
        <begin position="26"/>
        <end position="358"/>
    </location>
</feature>
<keyword evidence="2" id="KW-0175">Coiled coil</keyword>